<dbReference type="SUPFAM" id="SSF53335">
    <property type="entry name" value="S-adenosyl-L-methionine-dependent methyltransferases"/>
    <property type="match status" value="1"/>
</dbReference>
<dbReference type="OrthoDB" id="5330018at2"/>
<name>A0A437JZH7_9BURK</name>
<evidence type="ECO:0000313" key="4">
    <source>
        <dbReference type="EMBL" id="RVT53434.1"/>
    </source>
</evidence>
<evidence type="ECO:0000256" key="2">
    <source>
        <dbReference type="ARBA" id="ARBA00022679"/>
    </source>
</evidence>
<dbReference type="InterPro" id="IPR029063">
    <property type="entry name" value="SAM-dependent_MTases_sf"/>
</dbReference>
<accession>A0A437JZH7</accession>
<evidence type="ECO:0000256" key="1">
    <source>
        <dbReference type="ARBA" id="ARBA00022603"/>
    </source>
</evidence>
<keyword evidence="5" id="KW-1185">Reference proteome</keyword>
<dbReference type="Pfam" id="PF13649">
    <property type="entry name" value="Methyltransf_25"/>
    <property type="match status" value="1"/>
</dbReference>
<dbReference type="PANTHER" id="PTHR43861">
    <property type="entry name" value="TRANS-ACONITATE 2-METHYLTRANSFERASE-RELATED"/>
    <property type="match status" value="1"/>
</dbReference>
<dbReference type="GO" id="GO:0008168">
    <property type="term" value="F:methyltransferase activity"/>
    <property type="evidence" value="ECO:0007669"/>
    <property type="project" value="UniProtKB-KW"/>
</dbReference>
<reference evidence="4 5" key="1">
    <citation type="submission" date="2019-01" db="EMBL/GenBank/DDBJ databases">
        <authorList>
            <person name="Chen W.-M."/>
        </authorList>
    </citation>
    <scope>NUCLEOTIDE SEQUENCE [LARGE SCALE GENOMIC DNA]</scope>
    <source>
        <strain evidence="4 5">ICH-3</strain>
    </source>
</reference>
<dbReference type="Proteomes" id="UP000288178">
    <property type="component" value="Unassembled WGS sequence"/>
</dbReference>
<comment type="caution">
    <text evidence="4">The sequence shown here is derived from an EMBL/GenBank/DDBJ whole genome shotgun (WGS) entry which is preliminary data.</text>
</comment>
<organism evidence="4 5">
    <name type="scientific">Rubrivivax albus</name>
    <dbReference type="NCBI Taxonomy" id="2499835"/>
    <lineage>
        <taxon>Bacteria</taxon>
        <taxon>Pseudomonadati</taxon>
        <taxon>Pseudomonadota</taxon>
        <taxon>Betaproteobacteria</taxon>
        <taxon>Burkholderiales</taxon>
        <taxon>Sphaerotilaceae</taxon>
        <taxon>Rubrivivax</taxon>
    </lineage>
</organism>
<keyword evidence="1 4" id="KW-0489">Methyltransferase</keyword>
<dbReference type="EMBL" id="SACT01000001">
    <property type="protein sequence ID" value="RVT53434.1"/>
    <property type="molecule type" value="Genomic_DNA"/>
</dbReference>
<dbReference type="CDD" id="cd02440">
    <property type="entry name" value="AdoMet_MTases"/>
    <property type="match status" value="1"/>
</dbReference>
<dbReference type="PANTHER" id="PTHR43861:SF1">
    <property type="entry name" value="TRANS-ACONITATE 2-METHYLTRANSFERASE"/>
    <property type="match status" value="1"/>
</dbReference>
<dbReference type="Gene3D" id="3.40.50.150">
    <property type="entry name" value="Vaccinia Virus protein VP39"/>
    <property type="match status" value="1"/>
</dbReference>
<dbReference type="RefSeq" id="WP_128194566.1">
    <property type="nucleotide sequence ID" value="NZ_SACT01000001.1"/>
</dbReference>
<feature type="domain" description="Methyltransferase" evidence="3">
    <location>
        <begin position="68"/>
        <end position="167"/>
    </location>
</feature>
<protein>
    <submittedName>
        <fullName evidence="4">Class I SAM-dependent methyltransferase</fullName>
    </submittedName>
</protein>
<evidence type="ECO:0000259" key="3">
    <source>
        <dbReference type="Pfam" id="PF13649"/>
    </source>
</evidence>
<proteinExistence type="predicted"/>
<evidence type="ECO:0000313" key="5">
    <source>
        <dbReference type="Proteomes" id="UP000288178"/>
    </source>
</evidence>
<dbReference type="GO" id="GO:0032259">
    <property type="term" value="P:methylation"/>
    <property type="evidence" value="ECO:0007669"/>
    <property type="project" value="UniProtKB-KW"/>
</dbReference>
<sequence length="282" mass="31647">MLPIHKLIWHEWRARGVPERVPEPSEAMEDPEQIRAYVKAYEWGGPTSALQMYHLTQLASMIRPGDTVVDLACGPGPLLLELAPLYPECRFIGADLSQPMLDVLAESAAAKGLRNVETLCEDIRDLPSLTPGTVDMVITTSALHHLPDLECLERVFERAERLLKPDGGLYVFDFGLVRSAEARALLVADVARKAPRVTAVDYKHSLDAAFPVDEVVTRVRRAVPRPLTIHSSQFIDFFYFIRTSDRCQPAANVMSFVSSMRQRCGMPIRLEAAMLKHMQRAR</sequence>
<keyword evidence="2 4" id="KW-0808">Transferase</keyword>
<dbReference type="InterPro" id="IPR041698">
    <property type="entry name" value="Methyltransf_25"/>
</dbReference>
<dbReference type="AlphaFoldDB" id="A0A437JZH7"/>
<gene>
    <name evidence="4" type="ORF">ENE75_00590</name>
</gene>